<dbReference type="Gene3D" id="1.10.246.40">
    <property type="entry name" value="Tn5 transposase, domain 1"/>
    <property type="match status" value="1"/>
</dbReference>
<name>A0ABY3CP42_9FLAO</name>
<proteinExistence type="predicted"/>
<comment type="caution">
    <text evidence="2">The sequence shown here is derived from an EMBL/GenBank/DDBJ whole genome shotgun (WGS) entry which is preliminary data.</text>
</comment>
<evidence type="ECO:0000259" key="1">
    <source>
        <dbReference type="Pfam" id="PF14706"/>
    </source>
</evidence>
<protein>
    <recommendedName>
        <fullName evidence="1">Transposase Tn5-like N-terminal domain-containing protein</fullName>
    </recommendedName>
</protein>
<accession>A0ABY3CP42</accession>
<dbReference type="SUPFAM" id="SSF53098">
    <property type="entry name" value="Ribonuclease H-like"/>
    <property type="match status" value="1"/>
</dbReference>
<dbReference type="InterPro" id="IPR014735">
    <property type="entry name" value="Transposase_Tn5-like_N"/>
</dbReference>
<dbReference type="RefSeq" id="WP_143386329.1">
    <property type="nucleotide sequence ID" value="NZ_VJZM01000004.1"/>
</dbReference>
<dbReference type="EMBL" id="VJZN01000004">
    <property type="protein sequence ID" value="TRX08909.1"/>
    <property type="molecule type" value="Genomic_DNA"/>
</dbReference>
<reference evidence="2 3" key="1">
    <citation type="submission" date="2019-07" db="EMBL/GenBank/DDBJ databases">
        <title>Novel species of Flavobacterium.</title>
        <authorList>
            <person name="Liu Q."/>
            <person name="Xin Y.-H."/>
        </authorList>
    </citation>
    <scope>NUCLEOTIDE SEQUENCE [LARGE SCALE GENOMIC DNA]</scope>
    <source>
        <strain evidence="2 3">GSP39</strain>
    </source>
</reference>
<dbReference type="Proteomes" id="UP000318528">
    <property type="component" value="Unassembled WGS sequence"/>
</dbReference>
<evidence type="ECO:0000313" key="3">
    <source>
        <dbReference type="Proteomes" id="UP000318528"/>
    </source>
</evidence>
<feature type="domain" description="Transposase Tn5-like N-terminal" evidence="1">
    <location>
        <begin position="8"/>
        <end position="55"/>
    </location>
</feature>
<dbReference type="InterPro" id="IPR038215">
    <property type="entry name" value="TN5-like_N_sf"/>
</dbReference>
<keyword evidence="3" id="KW-1185">Reference proteome</keyword>
<evidence type="ECO:0000313" key="2">
    <source>
        <dbReference type="EMBL" id="TRX08909.1"/>
    </source>
</evidence>
<organism evidence="2 3">
    <name type="scientific">Flavobacterium gawalongense</name>
    <dbReference type="NCBI Taxonomy" id="2594432"/>
    <lineage>
        <taxon>Bacteria</taxon>
        <taxon>Pseudomonadati</taxon>
        <taxon>Bacteroidota</taxon>
        <taxon>Flavobacteriia</taxon>
        <taxon>Flavobacteriales</taxon>
        <taxon>Flavobacteriaceae</taxon>
        <taxon>Flavobacterium</taxon>
    </lineage>
</organism>
<sequence>MQTRYFKNLKDKRLLNRGNSILNRLFANSIYSIRQLAESDSEAKAMYCFLRNDNVNVSEQDIVRNMASNCTSCIEDKTVLCIQDTSEINLYNHRNRIKKYEFIGYTNCK</sequence>
<dbReference type="InterPro" id="IPR012337">
    <property type="entry name" value="RNaseH-like_sf"/>
</dbReference>
<dbReference type="Pfam" id="PF14706">
    <property type="entry name" value="Tnp_DNA_bind"/>
    <property type="match status" value="1"/>
</dbReference>
<gene>
    <name evidence="2" type="ORF">FNW12_03755</name>
</gene>